<gene>
    <name evidence="7" type="ORF">NLU13_3111</name>
</gene>
<feature type="compositionally biased region" description="Acidic residues" evidence="6">
    <location>
        <begin position="259"/>
        <end position="279"/>
    </location>
</feature>
<dbReference type="GO" id="GO:0005654">
    <property type="term" value="C:nucleoplasm"/>
    <property type="evidence" value="ECO:0007669"/>
    <property type="project" value="UniProtKB-ARBA"/>
</dbReference>
<dbReference type="PANTHER" id="PTHR21964">
    <property type="entry name" value="BREAST CANCER METASTASIS-SUPPRESSOR 1"/>
    <property type="match status" value="1"/>
</dbReference>
<organism evidence="7 8">
    <name type="scientific">Sarocladium strictum</name>
    <name type="common">Black bundle disease fungus</name>
    <name type="synonym">Acremonium strictum</name>
    <dbReference type="NCBI Taxonomy" id="5046"/>
    <lineage>
        <taxon>Eukaryota</taxon>
        <taxon>Fungi</taxon>
        <taxon>Dikarya</taxon>
        <taxon>Ascomycota</taxon>
        <taxon>Pezizomycotina</taxon>
        <taxon>Sordariomycetes</taxon>
        <taxon>Hypocreomycetidae</taxon>
        <taxon>Hypocreales</taxon>
        <taxon>Sarocladiaceae</taxon>
        <taxon>Sarocladium</taxon>
    </lineage>
</organism>
<dbReference type="Proteomes" id="UP001175261">
    <property type="component" value="Unassembled WGS sequence"/>
</dbReference>
<keyword evidence="4" id="KW-0804">Transcription</keyword>
<keyword evidence="5" id="KW-0539">Nucleus</keyword>
<feature type="compositionally biased region" description="Acidic residues" evidence="6">
    <location>
        <begin position="30"/>
        <end position="41"/>
    </location>
</feature>
<proteinExistence type="predicted"/>
<evidence type="ECO:0000256" key="3">
    <source>
        <dbReference type="ARBA" id="ARBA00023015"/>
    </source>
</evidence>
<evidence type="ECO:0000313" key="7">
    <source>
        <dbReference type="EMBL" id="KAK0389536.1"/>
    </source>
</evidence>
<evidence type="ECO:0000256" key="6">
    <source>
        <dbReference type="SAM" id="MobiDB-lite"/>
    </source>
</evidence>
<keyword evidence="3" id="KW-0805">Transcription regulation</keyword>
<dbReference type="AlphaFoldDB" id="A0AA39L9F2"/>
<feature type="compositionally biased region" description="Low complexity" evidence="6">
    <location>
        <begin position="1"/>
        <end position="17"/>
    </location>
</feature>
<evidence type="ECO:0000256" key="1">
    <source>
        <dbReference type="ARBA" id="ARBA00004123"/>
    </source>
</evidence>
<feature type="compositionally biased region" description="Basic residues" evidence="6">
    <location>
        <begin position="225"/>
        <end position="235"/>
    </location>
</feature>
<keyword evidence="2" id="KW-0678">Repressor</keyword>
<sequence>MAAAASALSPATALGGADNEDSNISSPLSDVDDKDTNDDEIEHMQLDNDNQDDEDGRDTPSPADGDDRAPHEDGDDSDSALSEAQSDEHSEDNDTEAETEHSDAESVSGDDASAVSTPMKHHDDPLKKLSQLTDAALGTALTDRDRKRKRSAAAEQSDPDQPLKKRPASLPAIDMDADEEAVLNDEDGASANFQSAVQSAAEDVDTPQKEDLDTPEEISVDRGTRATRKATRNGAKRQVVTNGTEAEEEPDQDTPQPQGEDEQETREEEVDEEAEEENELAAKNAEELERKQAAFKDWSRIEEMFGEFRDRLYKDRLQHLEDEEQSLTSAEPTHPEFLNMKRCLDERLEQKLKAIRTEHQFRIQAHERRAVAQRAQAWSQYFQAIREKREQTLEALNREWYDVQSSRRRAHSLPDCVLLFPKDAVQRVKNAVAYNSEVSTLAGLAKYEGFPAGPEMKGASAAELEDDFAAMEVGHNVSHLRRVRC</sequence>
<evidence type="ECO:0000256" key="5">
    <source>
        <dbReference type="ARBA" id="ARBA00023242"/>
    </source>
</evidence>
<evidence type="ECO:0000313" key="8">
    <source>
        <dbReference type="Proteomes" id="UP001175261"/>
    </source>
</evidence>
<evidence type="ECO:0008006" key="9">
    <source>
        <dbReference type="Google" id="ProtNLM"/>
    </source>
</evidence>
<evidence type="ECO:0000256" key="4">
    <source>
        <dbReference type="ARBA" id="ARBA00023163"/>
    </source>
</evidence>
<comment type="subcellular location">
    <subcellularLocation>
        <location evidence="1">Nucleus</location>
    </subcellularLocation>
</comment>
<accession>A0AA39L9F2</accession>
<name>A0AA39L9F2_SARSR</name>
<evidence type="ECO:0000256" key="2">
    <source>
        <dbReference type="ARBA" id="ARBA00022491"/>
    </source>
</evidence>
<feature type="compositionally biased region" description="Acidic residues" evidence="6">
    <location>
        <begin position="175"/>
        <end position="188"/>
    </location>
</feature>
<dbReference type="InterPro" id="IPR013907">
    <property type="entry name" value="Sds3"/>
</dbReference>
<feature type="region of interest" description="Disordered" evidence="6">
    <location>
        <begin position="1"/>
        <end position="281"/>
    </location>
</feature>
<dbReference type="SMART" id="SM01401">
    <property type="entry name" value="Sds3"/>
    <property type="match status" value="1"/>
</dbReference>
<dbReference type="GO" id="GO:0010468">
    <property type="term" value="P:regulation of gene expression"/>
    <property type="evidence" value="ECO:0007669"/>
    <property type="project" value="UniProtKB-ARBA"/>
</dbReference>
<comment type="caution">
    <text evidence="7">The sequence shown here is derived from an EMBL/GenBank/DDBJ whole genome shotgun (WGS) entry which is preliminary data.</text>
</comment>
<protein>
    <recommendedName>
        <fullName evidence="9">Transcriptional regulatory protein DEP1</fullName>
    </recommendedName>
</protein>
<dbReference type="EMBL" id="JAPDFR010000002">
    <property type="protein sequence ID" value="KAK0389536.1"/>
    <property type="molecule type" value="Genomic_DNA"/>
</dbReference>
<keyword evidence="8" id="KW-1185">Reference proteome</keyword>
<reference evidence="7" key="1">
    <citation type="submission" date="2022-10" db="EMBL/GenBank/DDBJ databases">
        <title>Determination and structural analysis of whole genome sequence of Sarocladium strictum F4-1.</title>
        <authorList>
            <person name="Hu L."/>
            <person name="Jiang Y."/>
        </authorList>
    </citation>
    <scope>NUCLEOTIDE SEQUENCE</scope>
    <source>
        <strain evidence="7">F4-1</strain>
    </source>
</reference>
<dbReference type="Pfam" id="PF08598">
    <property type="entry name" value="Sds3"/>
    <property type="match status" value="1"/>
</dbReference>